<dbReference type="EMBL" id="MT141267">
    <property type="protein sequence ID" value="QJA57326.1"/>
    <property type="molecule type" value="Genomic_DNA"/>
</dbReference>
<reference evidence="2" key="1">
    <citation type="submission" date="2020-03" db="EMBL/GenBank/DDBJ databases">
        <title>The deep terrestrial virosphere.</title>
        <authorList>
            <person name="Holmfeldt K."/>
            <person name="Nilsson E."/>
            <person name="Simone D."/>
            <person name="Lopez-Fernandez M."/>
            <person name="Wu X."/>
            <person name="de Brujin I."/>
            <person name="Lundin D."/>
            <person name="Andersson A."/>
            <person name="Bertilsson S."/>
            <person name="Dopson M."/>
        </authorList>
    </citation>
    <scope>NUCLEOTIDE SEQUENCE</scope>
    <source>
        <strain evidence="2">MM415A01638</strain>
        <strain evidence="1">MM415B01660</strain>
    </source>
</reference>
<proteinExistence type="predicted"/>
<evidence type="ECO:0000313" key="2">
    <source>
        <dbReference type="EMBL" id="QJA75966.1"/>
    </source>
</evidence>
<protein>
    <submittedName>
        <fullName evidence="2">Uncharacterized protein</fullName>
    </submittedName>
</protein>
<accession>A0A6M3K0N3</accession>
<evidence type="ECO:0000313" key="1">
    <source>
        <dbReference type="EMBL" id="QJA57326.1"/>
    </source>
</evidence>
<organism evidence="2">
    <name type="scientific">viral metagenome</name>
    <dbReference type="NCBI Taxonomy" id="1070528"/>
    <lineage>
        <taxon>unclassified sequences</taxon>
        <taxon>metagenomes</taxon>
        <taxon>organismal metagenomes</taxon>
    </lineage>
</organism>
<sequence>MRDKKAVKILFPNLTHGGKMYVIGDIEENPSPYLVNAAKTKLKQFHRDTNKKYRICRFYNKYEEDDGIFEDEDIIRKPAKVKEDVERKPVFVAGGYDDDLTTKSRNELMVLASVLGMKKSFLKTIEDNDKLREIVTSLRKI</sequence>
<name>A0A6M3K0N3_9ZZZZ</name>
<gene>
    <name evidence="2" type="ORF">MM415A01638_0005</name>
    <name evidence="1" type="ORF">MM415B01660_0011</name>
</gene>
<dbReference type="EMBL" id="MT142196">
    <property type="protein sequence ID" value="QJA75966.1"/>
    <property type="molecule type" value="Genomic_DNA"/>
</dbReference>
<dbReference type="AlphaFoldDB" id="A0A6M3K0N3"/>